<protein>
    <submittedName>
        <fullName evidence="2">Uncharacterized protein</fullName>
    </submittedName>
</protein>
<dbReference type="AlphaFoldDB" id="A0A543Q3K2"/>
<proteinExistence type="predicted"/>
<sequence>MVWAASRNVYRLVTGTASRPQVVEFVGKAGCWGAGWLGDFAGRESTAKTTADPRTEAQSDAQAARSHPTGGIVRLIGDRRCPSLLYLSSIKTVFAIWREMPNKY</sequence>
<evidence type="ECO:0000256" key="1">
    <source>
        <dbReference type="SAM" id="MobiDB-lite"/>
    </source>
</evidence>
<evidence type="ECO:0000313" key="2">
    <source>
        <dbReference type="EMBL" id="TQN50915.1"/>
    </source>
</evidence>
<name>A0A543Q3K2_ACITH</name>
<gene>
    <name evidence="2" type="ORF">DLNHIDIE_00776</name>
</gene>
<reference evidence="2 3" key="1">
    <citation type="submission" date="2019-03" db="EMBL/GenBank/DDBJ databases">
        <title>New insights into Acidothiobacillus thiooxidans sulfur metabolism through coupled gene expression, solution geochemistry, microscopy and spectroscopy analyses.</title>
        <authorList>
            <person name="Camacho D."/>
            <person name="Frazao R."/>
            <person name="Fouillen A."/>
            <person name="Nanci A."/>
            <person name="Lang B.F."/>
            <person name="Apte S.C."/>
            <person name="Baron C."/>
            <person name="Warren L.A."/>
        </authorList>
    </citation>
    <scope>NUCLEOTIDE SEQUENCE [LARGE SCALE GENOMIC DNA]</scope>
    <source>
        <strain evidence="2 3">ATCC 19377</strain>
    </source>
</reference>
<comment type="caution">
    <text evidence="2">The sequence shown here is derived from an EMBL/GenBank/DDBJ whole genome shotgun (WGS) entry which is preliminary data.</text>
</comment>
<feature type="region of interest" description="Disordered" evidence="1">
    <location>
        <begin position="44"/>
        <end position="68"/>
    </location>
</feature>
<evidence type="ECO:0000313" key="3">
    <source>
        <dbReference type="Proteomes" id="UP000315403"/>
    </source>
</evidence>
<organism evidence="2 3">
    <name type="scientific">Acidithiobacillus thiooxidans ATCC 19377</name>
    <dbReference type="NCBI Taxonomy" id="637390"/>
    <lineage>
        <taxon>Bacteria</taxon>
        <taxon>Pseudomonadati</taxon>
        <taxon>Pseudomonadota</taxon>
        <taxon>Acidithiobacillia</taxon>
        <taxon>Acidithiobacillales</taxon>
        <taxon>Acidithiobacillaceae</taxon>
        <taxon>Acidithiobacillus</taxon>
    </lineage>
</organism>
<dbReference type="Proteomes" id="UP000315403">
    <property type="component" value="Unassembled WGS sequence"/>
</dbReference>
<feature type="compositionally biased region" description="Basic and acidic residues" evidence="1">
    <location>
        <begin position="44"/>
        <end position="57"/>
    </location>
</feature>
<accession>A0A543Q3K2</accession>
<dbReference type="EMBL" id="SZUV01000001">
    <property type="protein sequence ID" value="TQN50915.1"/>
    <property type="molecule type" value="Genomic_DNA"/>
</dbReference>